<dbReference type="Proteomes" id="UP000011668">
    <property type="component" value="Unassembled WGS sequence"/>
</dbReference>
<gene>
    <name evidence="1" type="ORF">AG1IA_06179</name>
</gene>
<protein>
    <submittedName>
        <fullName evidence="1">Uncharacterized protein</fullName>
    </submittedName>
</protein>
<name>L8WNQ7_THACA</name>
<dbReference type="EMBL" id="AFRT01001629">
    <property type="protein sequence ID" value="ELU39771.1"/>
    <property type="molecule type" value="Genomic_DNA"/>
</dbReference>
<dbReference type="InterPro" id="IPR021858">
    <property type="entry name" value="Fun_TF"/>
</dbReference>
<sequence length="434" mass="48625">MRKVTEKVLYQFSLSATSQSRLVLIAQLLGTLSKEWCLDEQGIIMLRLLRDGIFRDIIGCSPEYPVSGKAIQQANSALNNVLELVVIQVWTAPLSWTISLFRIASPVFPAACQYPLPPRFFDITLDSSLDLRHFAVVDVILSLVTGRATFCRYHRGNERQGNQGTEWIIGIPDQFLLVLAYMSGLRTVALEGTSHGDSVLHVQNNTNHRNIRSRKEGLIDPLLAQKLEGDLRRIRILPGQSKDPALCGAHAEDPRVQHSLKRYMRLVNGIRPGRNPDVFLFTPMVIAGVSAIKAKHRHTLTSRTLGLPEHSKPGTTGNDLVKILENVWNRTAMEGRSACWDDLSIFIEHRHLLLDVWQLYGSLPLLCQAYLDSSTPANSLAVHHKITFYRRSGLFLWRGDAMHCGFISDLTVKWAHSVLTIVPVTLSFDSLCPG</sequence>
<reference evidence="1 2" key="1">
    <citation type="journal article" date="2013" name="Nat. Commun.">
        <title>The evolution and pathogenic mechanisms of the rice sheath blight pathogen.</title>
        <authorList>
            <person name="Zheng A."/>
            <person name="Lin R."/>
            <person name="Xu L."/>
            <person name="Qin P."/>
            <person name="Tang C."/>
            <person name="Ai P."/>
            <person name="Zhang D."/>
            <person name="Liu Y."/>
            <person name="Sun Z."/>
            <person name="Feng H."/>
            <person name="Wang Y."/>
            <person name="Chen Y."/>
            <person name="Liang X."/>
            <person name="Fu R."/>
            <person name="Li Q."/>
            <person name="Zhang J."/>
            <person name="Yu X."/>
            <person name="Xie Z."/>
            <person name="Ding L."/>
            <person name="Guan P."/>
            <person name="Tang J."/>
            <person name="Liang Y."/>
            <person name="Wang S."/>
            <person name="Deng Q."/>
            <person name="Li S."/>
            <person name="Zhu J."/>
            <person name="Wang L."/>
            <person name="Liu H."/>
            <person name="Li P."/>
        </authorList>
    </citation>
    <scope>NUCLEOTIDE SEQUENCE [LARGE SCALE GENOMIC DNA]</scope>
    <source>
        <strain evidence="2">AG-1 IA</strain>
    </source>
</reference>
<accession>L8WNQ7</accession>
<evidence type="ECO:0000313" key="2">
    <source>
        <dbReference type="Proteomes" id="UP000011668"/>
    </source>
</evidence>
<dbReference type="Pfam" id="PF11951">
    <property type="entry name" value="Fungal_trans_2"/>
    <property type="match status" value="1"/>
</dbReference>
<comment type="caution">
    <text evidence="1">The sequence shown here is derived from an EMBL/GenBank/DDBJ whole genome shotgun (WGS) entry which is preliminary data.</text>
</comment>
<dbReference type="HOGENOM" id="CLU_018785_2_0_1"/>
<evidence type="ECO:0000313" key="1">
    <source>
        <dbReference type="EMBL" id="ELU39771.1"/>
    </source>
</evidence>
<dbReference type="AlphaFoldDB" id="L8WNQ7"/>
<keyword evidence="2" id="KW-1185">Reference proteome</keyword>
<proteinExistence type="predicted"/>
<organism evidence="1 2">
    <name type="scientific">Thanatephorus cucumeris (strain AG1-IA)</name>
    <name type="common">Rice sheath blight fungus</name>
    <name type="synonym">Rhizoctonia solani</name>
    <dbReference type="NCBI Taxonomy" id="983506"/>
    <lineage>
        <taxon>Eukaryota</taxon>
        <taxon>Fungi</taxon>
        <taxon>Dikarya</taxon>
        <taxon>Basidiomycota</taxon>
        <taxon>Agaricomycotina</taxon>
        <taxon>Agaricomycetes</taxon>
        <taxon>Cantharellales</taxon>
        <taxon>Ceratobasidiaceae</taxon>
        <taxon>Rhizoctonia</taxon>
        <taxon>Rhizoctonia solani AG-1</taxon>
    </lineage>
</organism>